<proteinExistence type="predicted"/>
<evidence type="ECO:0000313" key="3">
    <source>
        <dbReference type="EMBL" id="KAL0058136.1"/>
    </source>
</evidence>
<keyword evidence="1" id="KW-0175">Coiled coil</keyword>
<evidence type="ECO:0000256" key="1">
    <source>
        <dbReference type="SAM" id="Coils"/>
    </source>
</evidence>
<feature type="coiled-coil region" evidence="1">
    <location>
        <begin position="323"/>
        <end position="350"/>
    </location>
</feature>
<sequence>MEFPRAREHAIAAIDIHQDQVNSSGPLTPARMIQIANTYGVEKWLESAYEAITERDEIIDEEEAEMIGMKGVLVIMKARETRLRDQIRRVQMSRDDIPRDKTIMEEVKESSQQAQEAPSLGAQFAPSSPVSVGLSTTGVIAENGTSPERSGNVFGASIFRLSGFDCRRMTYVSKNWIPAKEDLGAEEAKPENQQLDNEDEVAVFASVAPDNASSSSIKEDVYHQESSSEIGPISGEHDMVVHSPMHSEQVFGTDVGPSVSGEKDLPDTGPADQHDPLAQEAFGTHWTEVEVYHTILVYNSLKDEIRDWRPFKSNNKAKRLRVNNEKRQRLREIEAQVETLDIEFQKYLAAVGYPPHSTSYNRTQEGKLLLP</sequence>
<keyword evidence="4" id="KW-1185">Reference proteome</keyword>
<gene>
    <name evidence="3" type="ORF">AAF712_015202</name>
</gene>
<organism evidence="3 4">
    <name type="scientific">Marasmius tenuissimus</name>
    <dbReference type="NCBI Taxonomy" id="585030"/>
    <lineage>
        <taxon>Eukaryota</taxon>
        <taxon>Fungi</taxon>
        <taxon>Dikarya</taxon>
        <taxon>Basidiomycota</taxon>
        <taxon>Agaricomycotina</taxon>
        <taxon>Agaricomycetes</taxon>
        <taxon>Agaricomycetidae</taxon>
        <taxon>Agaricales</taxon>
        <taxon>Marasmiineae</taxon>
        <taxon>Marasmiaceae</taxon>
        <taxon>Marasmius</taxon>
    </lineage>
</organism>
<feature type="compositionally biased region" description="Basic and acidic residues" evidence="2">
    <location>
        <begin position="261"/>
        <end position="276"/>
    </location>
</feature>
<accession>A0ABR2Z965</accession>
<name>A0ABR2Z965_9AGAR</name>
<feature type="region of interest" description="Disordered" evidence="2">
    <location>
        <begin position="211"/>
        <end position="276"/>
    </location>
</feature>
<dbReference type="EMBL" id="JBBXMP010000359">
    <property type="protein sequence ID" value="KAL0058136.1"/>
    <property type="molecule type" value="Genomic_DNA"/>
</dbReference>
<feature type="compositionally biased region" description="Low complexity" evidence="2">
    <location>
        <begin position="225"/>
        <end position="234"/>
    </location>
</feature>
<evidence type="ECO:0000256" key="2">
    <source>
        <dbReference type="SAM" id="MobiDB-lite"/>
    </source>
</evidence>
<dbReference type="Proteomes" id="UP001437256">
    <property type="component" value="Unassembled WGS sequence"/>
</dbReference>
<reference evidence="3 4" key="1">
    <citation type="submission" date="2024-05" db="EMBL/GenBank/DDBJ databases">
        <title>A draft genome resource for the thread blight pathogen Marasmius tenuissimus strain MS-2.</title>
        <authorList>
            <person name="Yulfo-Soto G.E."/>
            <person name="Baruah I.K."/>
            <person name="Amoako-Attah I."/>
            <person name="Bukari Y."/>
            <person name="Meinhardt L.W."/>
            <person name="Bailey B.A."/>
            <person name="Cohen S.P."/>
        </authorList>
    </citation>
    <scope>NUCLEOTIDE SEQUENCE [LARGE SCALE GENOMIC DNA]</scope>
    <source>
        <strain evidence="3 4">MS-2</strain>
    </source>
</reference>
<protein>
    <submittedName>
        <fullName evidence="3">Uncharacterized protein</fullName>
    </submittedName>
</protein>
<evidence type="ECO:0000313" key="4">
    <source>
        <dbReference type="Proteomes" id="UP001437256"/>
    </source>
</evidence>
<comment type="caution">
    <text evidence="3">The sequence shown here is derived from an EMBL/GenBank/DDBJ whole genome shotgun (WGS) entry which is preliminary data.</text>
</comment>